<proteinExistence type="predicted"/>
<dbReference type="AlphaFoldDB" id="A0AAV4LZF5"/>
<protein>
    <submittedName>
        <fullName evidence="1">50S ribosomal protein L5</fullName>
    </submittedName>
</protein>
<sequence>MGDVALHYDVVGGEVLDGGDRRVQLQLREGVGHARNLELDRVDVVGVNVGVGQVVHELAELQTADLGDHGREDGVGSDVEGDAQTEVSRALVHHAGELPIADVKLEEAVAWGKGHLAKGALAQDVGDDVEVLELLVVPDLDVGARDIGGGRRLQLLAREQQLVQRGRAGEGGRRLLLVDHEVVGDEVGGEGWADASYVEAVWDLGEEDVAFVLLVQASEIYLVAQVVIKDLTVDIRTAWKYLICLGW</sequence>
<keyword evidence="1" id="KW-0687">Ribonucleoprotein</keyword>
<dbReference type="GeneID" id="94196801"/>
<accession>A0AAV4LZF5</accession>
<organism evidence="1 2">
    <name type="scientific">Babesia caballi</name>
    <dbReference type="NCBI Taxonomy" id="5871"/>
    <lineage>
        <taxon>Eukaryota</taxon>
        <taxon>Sar</taxon>
        <taxon>Alveolata</taxon>
        <taxon>Apicomplexa</taxon>
        <taxon>Aconoidasida</taxon>
        <taxon>Piroplasmida</taxon>
        <taxon>Babesiidae</taxon>
        <taxon>Babesia</taxon>
    </lineage>
</organism>
<evidence type="ECO:0000313" key="2">
    <source>
        <dbReference type="Proteomes" id="UP001497744"/>
    </source>
</evidence>
<dbReference type="GO" id="GO:0005840">
    <property type="term" value="C:ribosome"/>
    <property type="evidence" value="ECO:0007669"/>
    <property type="project" value="UniProtKB-KW"/>
</dbReference>
<name>A0AAV4LZF5_BABCB</name>
<reference evidence="1 2" key="1">
    <citation type="submission" date="2021-06" db="EMBL/GenBank/DDBJ databases">
        <title>Genome sequence of Babesia caballi.</title>
        <authorList>
            <person name="Yamagishi J."/>
            <person name="Kidaka T."/>
            <person name="Ochi A."/>
        </authorList>
    </citation>
    <scope>NUCLEOTIDE SEQUENCE [LARGE SCALE GENOMIC DNA]</scope>
    <source>
        <strain evidence="1">USDA-D6B2</strain>
    </source>
</reference>
<keyword evidence="2" id="KW-1185">Reference proteome</keyword>
<dbReference type="RefSeq" id="XP_067717389.1">
    <property type="nucleotide sequence ID" value="XM_067861288.1"/>
</dbReference>
<dbReference type="EMBL" id="BPLF01000004">
    <property type="protein sequence ID" value="GIX65320.1"/>
    <property type="molecule type" value="Genomic_DNA"/>
</dbReference>
<dbReference type="Proteomes" id="UP001497744">
    <property type="component" value="Unassembled WGS sequence"/>
</dbReference>
<evidence type="ECO:0000313" key="1">
    <source>
        <dbReference type="EMBL" id="GIX65320.1"/>
    </source>
</evidence>
<gene>
    <name evidence="1" type="ORF">BcabD6B2_47550</name>
</gene>
<keyword evidence="1" id="KW-0689">Ribosomal protein</keyword>
<comment type="caution">
    <text evidence="1">The sequence shown here is derived from an EMBL/GenBank/DDBJ whole genome shotgun (WGS) entry which is preliminary data.</text>
</comment>